<organism evidence="1 3">
    <name type="scientific">Paramarasmius palmivorus</name>
    <dbReference type="NCBI Taxonomy" id="297713"/>
    <lineage>
        <taxon>Eukaryota</taxon>
        <taxon>Fungi</taxon>
        <taxon>Dikarya</taxon>
        <taxon>Basidiomycota</taxon>
        <taxon>Agaricomycotina</taxon>
        <taxon>Agaricomycetes</taxon>
        <taxon>Agaricomycetidae</taxon>
        <taxon>Agaricales</taxon>
        <taxon>Marasmiineae</taxon>
        <taxon>Marasmiaceae</taxon>
        <taxon>Paramarasmius</taxon>
    </lineage>
</organism>
<evidence type="ECO:0000313" key="1">
    <source>
        <dbReference type="EMBL" id="KAK7031000.1"/>
    </source>
</evidence>
<sequence>MVSLNPITPIPRWINIVNAFVVIDDNPKVISSTNPEFLVKCQHDESESYYGPYPFRIQLQASANPRDIVVGHENIDKDANCSSPIRITFDSMMSTGSFDIELMTLNM</sequence>
<reference evidence="1 3" key="1">
    <citation type="submission" date="2024-01" db="EMBL/GenBank/DDBJ databases">
        <title>A draft genome for a cacao thread blight-causing isolate of Paramarasmius palmivorus.</title>
        <authorList>
            <person name="Baruah I.K."/>
            <person name="Bukari Y."/>
            <person name="Amoako-Attah I."/>
            <person name="Meinhardt L.W."/>
            <person name="Bailey B.A."/>
            <person name="Cohen S.P."/>
        </authorList>
    </citation>
    <scope>NUCLEOTIDE SEQUENCE [LARGE SCALE GENOMIC DNA]</scope>
    <source>
        <strain evidence="1 3">GH-12</strain>
    </source>
</reference>
<evidence type="ECO:0000313" key="2">
    <source>
        <dbReference type="EMBL" id="KAK7039071.1"/>
    </source>
</evidence>
<comment type="caution">
    <text evidence="1">The sequence shown here is derived from an EMBL/GenBank/DDBJ whole genome shotgun (WGS) entry which is preliminary data.</text>
</comment>
<dbReference type="Proteomes" id="UP001383192">
    <property type="component" value="Unassembled WGS sequence"/>
</dbReference>
<dbReference type="EMBL" id="JAYKXP010000072">
    <property type="protein sequence ID" value="KAK7031000.1"/>
    <property type="molecule type" value="Genomic_DNA"/>
</dbReference>
<gene>
    <name evidence="2" type="ORF">VNI00_010233</name>
    <name evidence="1" type="ORF">VNI00_013789</name>
</gene>
<dbReference type="AlphaFoldDB" id="A0AAW0BXL4"/>
<dbReference type="EMBL" id="JAYKXP010000040">
    <property type="protein sequence ID" value="KAK7039071.1"/>
    <property type="molecule type" value="Genomic_DNA"/>
</dbReference>
<accession>A0AAW0BXL4</accession>
<evidence type="ECO:0000313" key="3">
    <source>
        <dbReference type="Proteomes" id="UP001383192"/>
    </source>
</evidence>
<protein>
    <submittedName>
        <fullName evidence="1">Uncharacterized protein</fullName>
    </submittedName>
</protein>
<proteinExistence type="predicted"/>
<keyword evidence="3" id="KW-1185">Reference proteome</keyword>
<name>A0AAW0BXL4_9AGAR</name>